<feature type="chain" id="PRO_5026070901" description="Conjugal transfer protein TrbH" evidence="1">
    <location>
        <begin position="22"/>
        <end position="154"/>
    </location>
</feature>
<dbReference type="Pfam" id="PF07283">
    <property type="entry name" value="TrbH"/>
    <property type="match status" value="1"/>
</dbReference>
<evidence type="ECO:0000313" key="3">
    <source>
        <dbReference type="Proteomes" id="UP000501168"/>
    </source>
</evidence>
<dbReference type="KEGG" id="orb:IPMB12_11970"/>
<gene>
    <name evidence="2" type="ORF">IPMB12_11970</name>
</gene>
<keyword evidence="1" id="KW-0732">Signal</keyword>
<dbReference type="InParanoid" id="A0A6G9IFA9"/>
<sequence>MKKLFLILLMSIVLSGCVSSAKYGNFSAETLSNEVNIAFADNAFAQLSALYAPGKTRFNLTHQFSDLFGSHLSDQLQKAGYALSVPVADKDKTPEKAPEFNADTHSLAYVIDETDANIYRVTLFVDGLPITKGFLIQDGKVVSLGFWTKQDRGQ</sequence>
<feature type="signal peptide" evidence="1">
    <location>
        <begin position="1"/>
        <end position="21"/>
    </location>
</feature>
<evidence type="ECO:0000256" key="1">
    <source>
        <dbReference type="SAM" id="SignalP"/>
    </source>
</evidence>
<keyword evidence="3" id="KW-1185">Reference proteome</keyword>
<geneLocation type="plasmid" evidence="3">
    <name>pipmb12</name>
</geneLocation>
<dbReference type="RefSeq" id="WP_166917813.1">
    <property type="nucleotide sequence ID" value="NZ_CP050254.1"/>
</dbReference>
<accession>A0A6G9IFA9</accession>
<protein>
    <recommendedName>
        <fullName evidence="4">Conjugal transfer protein TrbH</fullName>
    </recommendedName>
</protein>
<evidence type="ECO:0000313" key="2">
    <source>
        <dbReference type="EMBL" id="QIQ22517.1"/>
    </source>
</evidence>
<dbReference type="PROSITE" id="PS51257">
    <property type="entry name" value="PROKAR_LIPOPROTEIN"/>
    <property type="match status" value="1"/>
</dbReference>
<dbReference type="Proteomes" id="UP000501168">
    <property type="component" value="Plasmid pIPMB12"/>
</dbReference>
<keyword evidence="2" id="KW-0614">Plasmid</keyword>
<dbReference type="AlphaFoldDB" id="A0A6G9IFA9"/>
<dbReference type="EMBL" id="CP050254">
    <property type="protein sequence ID" value="QIQ22517.1"/>
    <property type="molecule type" value="Genomic_DNA"/>
</dbReference>
<dbReference type="InterPro" id="IPR010837">
    <property type="entry name" value="Conjugal_tfr_TrbH"/>
</dbReference>
<proteinExistence type="predicted"/>
<name>A0A6G9IFA9_9GAMM</name>
<evidence type="ECO:0008006" key="4">
    <source>
        <dbReference type="Google" id="ProtNLM"/>
    </source>
</evidence>
<organism evidence="2 3">
    <name type="scientific">Zophobihabitans entericus</name>
    <dbReference type="NCBI Taxonomy" id="1635327"/>
    <lineage>
        <taxon>Bacteria</taxon>
        <taxon>Pseudomonadati</taxon>
        <taxon>Pseudomonadota</taxon>
        <taxon>Gammaproteobacteria</taxon>
        <taxon>Orbales</taxon>
        <taxon>Orbaceae</taxon>
        <taxon>Zophobihabitans</taxon>
    </lineage>
</organism>
<reference evidence="2 3" key="1">
    <citation type="submission" date="2020-03" db="EMBL/GenBank/DDBJ databases">
        <title>Complete genome sequence of Orbus sp. IPMB12 (BCRC 80908).</title>
        <authorList>
            <person name="Lo W.-S."/>
            <person name="Chang T.-H."/>
            <person name="Kuo C.-H."/>
        </authorList>
    </citation>
    <scope>NUCLEOTIDE SEQUENCE [LARGE SCALE GENOMIC DNA]</scope>
    <source>
        <strain evidence="2 3">IPMB12</strain>
        <plasmid evidence="3">pipmb12</plasmid>
    </source>
</reference>